<feature type="region of interest" description="Disordered" evidence="1">
    <location>
        <begin position="29"/>
        <end position="138"/>
    </location>
</feature>
<dbReference type="OrthoDB" id="19657at2759"/>
<protein>
    <submittedName>
        <fullName evidence="3">Alpha/Beta hydrolase protein</fullName>
    </submittedName>
</protein>
<dbReference type="AlphaFoldDB" id="A0A9P7K0Q4"/>
<dbReference type="InterPro" id="IPR029058">
    <property type="entry name" value="AB_hydrolase_fold"/>
</dbReference>
<dbReference type="GeneID" id="64694537"/>
<evidence type="ECO:0000259" key="2">
    <source>
        <dbReference type="Pfam" id="PF00561"/>
    </source>
</evidence>
<sequence>MNFTNINDPAGIKALLDQLRSSQAWQESIGGGADLNGVAKNPPPASTTPQGTPPTSTTPQGTPPLTQPPATTNDASRSSSLVADLLSQLNSSEPKILSRPSQPSTSRFTTQQTPLQISQAVSHRPIPPPPAESVHQSTANTNALTHGQDLRMMSFQQALPRLTQLAESADFVAAVSHLRKEQNDLERQLWEERLTIHRKHENKVKVTQTKAALIGGGISQHEADMLNDAFRKELQKFDAERVLFAWDGLLQKQQSTLEGLGVPTMFPSDLRVDREVSIQVATKTCTNINAVLLETAESNSSLGRHSGVMRICKRFCSVPRGGRCCHLDPFIYITLFCKLVGALSLVDFLLCFRMPYIDIPSRDDYVSIWYITNSDYGNVGSFDPERPTCILLHPLFLDSSWLIRHFDDPRLSKEYNLIAFDQRTCGRSRCRPSQWHDSYVDAADLAMACQALLLPPSHILAFEGISVNAALRLTTLWPEQVLSLTLCDVPPPTELQWVFHAYDELLQLWCHAPDLDSFEHAGNEVVTFMTGESDNLDLQDDLIAYWEKYTPPTKRLRIVELVNIMMNVSAIWRSFVFSAHGSRKRTLLRPEELASIVCPVLIIQGEASPIAPLKYAEKLKQHLPNAQDGPRLYVVKGAKACLNIIPGSASIVNQVFSKFLAQQPRARSDLLPPNLTIRERSRVALSKLAEFVGIPSIAQRDPCSPLSFSCVKADVAKSQLENLMFYAKDLDKAYCPLGRDGRPLRKYSERKKEAHWFQGDKHGNSYIDTFELQAARNYKGYKQSHSKTANSPERPLAVAGSLTANKESLVTDEVAQDGRMRRTTYNASSVDKHVIRGTMQKVVTQSGQLPKGLITKALLPS</sequence>
<gene>
    <name evidence="3" type="ORF">F5147DRAFT_603391</name>
</gene>
<dbReference type="Gene3D" id="3.40.50.1820">
    <property type="entry name" value="alpha/beta hydrolase"/>
    <property type="match status" value="1"/>
</dbReference>
<proteinExistence type="predicted"/>
<dbReference type="Proteomes" id="UP000823399">
    <property type="component" value="Unassembled WGS sequence"/>
</dbReference>
<dbReference type="Pfam" id="PF00561">
    <property type="entry name" value="Abhydrolase_1"/>
    <property type="match status" value="1"/>
</dbReference>
<evidence type="ECO:0000256" key="1">
    <source>
        <dbReference type="SAM" id="MobiDB-lite"/>
    </source>
</evidence>
<evidence type="ECO:0000313" key="3">
    <source>
        <dbReference type="EMBL" id="KAG2119154.1"/>
    </source>
</evidence>
<dbReference type="InterPro" id="IPR000073">
    <property type="entry name" value="AB_hydrolase_1"/>
</dbReference>
<evidence type="ECO:0000313" key="4">
    <source>
        <dbReference type="Proteomes" id="UP000823399"/>
    </source>
</evidence>
<dbReference type="GO" id="GO:0016787">
    <property type="term" value="F:hydrolase activity"/>
    <property type="evidence" value="ECO:0007669"/>
    <property type="project" value="UniProtKB-KW"/>
</dbReference>
<organism evidence="3 4">
    <name type="scientific">Suillus discolor</name>
    <dbReference type="NCBI Taxonomy" id="1912936"/>
    <lineage>
        <taxon>Eukaryota</taxon>
        <taxon>Fungi</taxon>
        <taxon>Dikarya</taxon>
        <taxon>Basidiomycota</taxon>
        <taxon>Agaricomycotina</taxon>
        <taxon>Agaricomycetes</taxon>
        <taxon>Agaricomycetidae</taxon>
        <taxon>Boletales</taxon>
        <taxon>Suillineae</taxon>
        <taxon>Suillaceae</taxon>
        <taxon>Suillus</taxon>
    </lineage>
</organism>
<reference evidence="3" key="1">
    <citation type="journal article" date="2020" name="New Phytol.">
        <title>Comparative genomics reveals dynamic genome evolution in host specialist ectomycorrhizal fungi.</title>
        <authorList>
            <person name="Lofgren L.A."/>
            <person name="Nguyen N.H."/>
            <person name="Vilgalys R."/>
            <person name="Ruytinx J."/>
            <person name="Liao H.L."/>
            <person name="Branco S."/>
            <person name="Kuo A."/>
            <person name="LaButti K."/>
            <person name="Lipzen A."/>
            <person name="Andreopoulos W."/>
            <person name="Pangilinan J."/>
            <person name="Riley R."/>
            <person name="Hundley H."/>
            <person name="Na H."/>
            <person name="Barry K."/>
            <person name="Grigoriev I.V."/>
            <person name="Stajich J.E."/>
            <person name="Kennedy P.G."/>
        </authorList>
    </citation>
    <scope>NUCLEOTIDE SEQUENCE</scope>
    <source>
        <strain evidence="3">FC423</strain>
    </source>
</reference>
<dbReference type="Pfam" id="PF10454">
    <property type="entry name" value="DUF2458"/>
    <property type="match status" value="1"/>
</dbReference>
<comment type="caution">
    <text evidence="3">The sequence shown here is derived from an EMBL/GenBank/DDBJ whole genome shotgun (WGS) entry which is preliminary data.</text>
</comment>
<accession>A0A9P7K0Q4</accession>
<feature type="domain" description="AB hydrolase-1" evidence="2">
    <location>
        <begin position="390"/>
        <end position="627"/>
    </location>
</feature>
<keyword evidence="3" id="KW-0378">Hydrolase</keyword>
<feature type="compositionally biased region" description="Polar residues" evidence="1">
    <location>
        <begin position="73"/>
        <end position="121"/>
    </location>
</feature>
<dbReference type="SUPFAM" id="SSF53474">
    <property type="entry name" value="alpha/beta-Hydrolases"/>
    <property type="match status" value="1"/>
</dbReference>
<keyword evidence="4" id="KW-1185">Reference proteome</keyword>
<dbReference type="InterPro" id="IPR018858">
    <property type="entry name" value="DUF2458"/>
</dbReference>
<name>A0A9P7K0Q4_9AGAM</name>
<dbReference type="RefSeq" id="XP_041299263.1">
    <property type="nucleotide sequence ID" value="XM_041432278.1"/>
</dbReference>
<feature type="compositionally biased region" description="Low complexity" evidence="1">
    <location>
        <begin position="47"/>
        <end position="60"/>
    </location>
</feature>
<dbReference type="EMBL" id="JABBWM010000003">
    <property type="protein sequence ID" value="KAG2119154.1"/>
    <property type="molecule type" value="Genomic_DNA"/>
</dbReference>